<proteinExistence type="predicted"/>
<sequence length="67" mass="7651">MWLDLLRNTQCSELLVYIQEVLDGDAVHLLTAHKNGTTLKEEAVKLGLVTPEQFDKWVRPEDMIGPM</sequence>
<feature type="domain" description="Fumarase C C-terminal" evidence="1">
    <location>
        <begin position="31"/>
        <end position="64"/>
    </location>
</feature>
<gene>
    <name evidence="2" type="ORF">ANCDUO_04470</name>
</gene>
<dbReference type="Proteomes" id="UP000054047">
    <property type="component" value="Unassembled WGS sequence"/>
</dbReference>
<dbReference type="SUPFAM" id="SSF48557">
    <property type="entry name" value="L-aspartase-like"/>
    <property type="match status" value="1"/>
</dbReference>
<name>A0A0C2GUX1_9BILA</name>
<dbReference type="AlphaFoldDB" id="A0A0C2GUX1"/>
<keyword evidence="3" id="KW-1185">Reference proteome</keyword>
<dbReference type="Gene3D" id="1.10.40.30">
    <property type="entry name" value="Fumarase/aspartase (C-terminal domain)"/>
    <property type="match status" value="1"/>
</dbReference>
<dbReference type="EMBL" id="KN727653">
    <property type="protein sequence ID" value="KIH65210.1"/>
    <property type="molecule type" value="Genomic_DNA"/>
</dbReference>
<dbReference type="InterPro" id="IPR018951">
    <property type="entry name" value="Fumarase_C_C"/>
</dbReference>
<organism evidence="2 3">
    <name type="scientific">Ancylostoma duodenale</name>
    <dbReference type="NCBI Taxonomy" id="51022"/>
    <lineage>
        <taxon>Eukaryota</taxon>
        <taxon>Metazoa</taxon>
        <taxon>Ecdysozoa</taxon>
        <taxon>Nematoda</taxon>
        <taxon>Chromadorea</taxon>
        <taxon>Rhabditida</taxon>
        <taxon>Rhabditina</taxon>
        <taxon>Rhabditomorpha</taxon>
        <taxon>Strongyloidea</taxon>
        <taxon>Ancylostomatidae</taxon>
        <taxon>Ancylostomatinae</taxon>
        <taxon>Ancylostoma</taxon>
    </lineage>
</organism>
<dbReference type="FunFam" id="1.10.40.30:FF:000002">
    <property type="entry name" value="Fumarate hydratase class II"/>
    <property type="match status" value="1"/>
</dbReference>
<accession>A0A0C2GUX1</accession>
<dbReference type="GO" id="GO:0006099">
    <property type="term" value="P:tricarboxylic acid cycle"/>
    <property type="evidence" value="ECO:0007669"/>
    <property type="project" value="InterPro"/>
</dbReference>
<dbReference type="OrthoDB" id="1738025at2759"/>
<evidence type="ECO:0000313" key="3">
    <source>
        <dbReference type="Proteomes" id="UP000054047"/>
    </source>
</evidence>
<evidence type="ECO:0000259" key="1">
    <source>
        <dbReference type="Pfam" id="PF10415"/>
    </source>
</evidence>
<protein>
    <recommendedName>
        <fullName evidence="1">Fumarase C C-terminal domain-containing protein</fullName>
    </recommendedName>
</protein>
<dbReference type="Pfam" id="PF10415">
    <property type="entry name" value="FumaraseC_C"/>
    <property type="match status" value="1"/>
</dbReference>
<reference evidence="2 3" key="1">
    <citation type="submission" date="2013-12" db="EMBL/GenBank/DDBJ databases">
        <title>Draft genome of the parsitic nematode Ancylostoma duodenale.</title>
        <authorList>
            <person name="Mitreva M."/>
        </authorList>
    </citation>
    <scope>NUCLEOTIDE SEQUENCE [LARGE SCALE GENOMIC DNA]</scope>
    <source>
        <strain evidence="2 3">Zhejiang</strain>
    </source>
</reference>
<dbReference type="GO" id="GO:0016829">
    <property type="term" value="F:lyase activity"/>
    <property type="evidence" value="ECO:0007669"/>
    <property type="project" value="InterPro"/>
</dbReference>
<dbReference type="InterPro" id="IPR008948">
    <property type="entry name" value="L-Aspartase-like"/>
</dbReference>
<evidence type="ECO:0000313" key="2">
    <source>
        <dbReference type="EMBL" id="KIH65210.1"/>
    </source>
</evidence>